<dbReference type="PANTHER" id="PTHR43409:SF4">
    <property type="entry name" value="RADICAL SAM SUPERFAMILY PROTEIN"/>
    <property type="match status" value="1"/>
</dbReference>
<proteinExistence type="predicted"/>
<dbReference type="Gene3D" id="3.20.20.70">
    <property type="entry name" value="Aldolase class I"/>
    <property type="match status" value="1"/>
</dbReference>
<evidence type="ECO:0000256" key="3">
    <source>
        <dbReference type="ARBA" id="ARBA00022723"/>
    </source>
</evidence>
<dbReference type="EMBL" id="VBRY01000002">
    <property type="protein sequence ID" value="TLS68497.1"/>
    <property type="molecule type" value="Genomic_DNA"/>
</dbReference>
<evidence type="ECO:0000256" key="4">
    <source>
        <dbReference type="ARBA" id="ARBA00023004"/>
    </source>
</evidence>
<accession>A0A5R9GWR1</accession>
<evidence type="ECO:0000313" key="7">
    <source>
        <dbReference type="EMBL" id="TLS68497.1"/>
    </source>
</evidence>
<dbReference type="AlphaFoldDB" id="A0A5R9GWR1"/>
<reference evidence="7 8" key="1">
    <citation type="journal article" date="2019" name="Appl. Environ. Microbiol.">
        <title>Environmental Evidence and Genomic Insight of Iron-oxidizing Bacteria Preference Towards More Corrosion Resistant Stainless Steel at Higher Salinities.</title>
        <authorList>
            <person name="Garrison C.E."/>
            <person name="Price K.A."/>
            <person name="Field E.K."/>
        </authorList>
    </citation>
    <scope>NUCLEOTIDE SEQUENCE [LARGE SCALE GENOMIC DNA]</scope>
    <source>
        <strain evidence="7 8">P3</strain>
    </source>
</reference>
<dbReference type="InterPro" id="IPR051198">
    <property type="entry name" value="BchE-like"/>
</dbReference>
<dbReference type="Pfam" id="PF04055">
    <property type="entry name" value="Radical_SAM"/>
    <property type="match status" value="1"/>
</dbReference>
<organism evidence="7 8">
    <name type="scientific">Mariprofundus erugo</name>
    <dbReference type="NCBI Taxonomy" id="2528639"/>
    <lineage>
        <taxon>Bacteria</taxon>
        <taxon>Pseudomonadati</taxon>
        <taxon>Pseudomonadota</taxon>
        <taxon>Candidatius Mariprofundia</taxon>
        <taxon>Mariprofundales</taxon>
        <taxon>Mariprofundaceae</taxon>
        <taxon>Mariprofundus</taxon>
    </lineage>
</organism>
<dbReference type="InterPro" id="IPR013785">
    <property type="entry name" value="Aldolase_TIM"/>
</dbReference>
<dbReference type="GO" id="GO:0051536">
    <property type="term" value="F:iron-sulfur cluster binding"/>
    <property type="evidence" value="ECO:0007669"/>
    <property type="project" value="UniProtKB-KW"/>
</dbReference>
<sequence>MPLHYHMPLYRPPAEADNLVIQATLGCSFNRCSFCAMYRDKPYSQRSLEAVINDIQQAARIRPETRRVFLADGDALSLPTPQLLAILDALHVWLPGLARVSCYATPANILNKSPQHLRWLKERGLRLFYLGIESGSALMLRKTSKGASPEGIARAIQAASAAGIRVSATVILGLGGQQYWQEHIDATIALLNEAPVHYLSTLQLYVDPAIAGEFYQKFGEPFLCQDDQGMLREQARLIAGLNRPLIFRSDHASNAFPLAGNLPRDREKLLAELKRAMRGEQQLRPWYLRGM</sequence>
<keyword evidence="5" id="KW-0411">Iron-sulfur</keyword>
<keyword evidence="4" id="KW-0408">Iron</keyword>
<keyword evidence="8" id="KW-1185">Reference proteome</keyword>
<evidence type="ECO:0000256" key="5">
    <source>
        <dbReference type="ARBA" id="ARBA00023014"/>
    </source>
</evidence>
<dbReference type="SFLD" id="SFLDG01095">
    <property type="entry name" value="Uncharacterised_Radical_SAM_Su"/>
    <property type="match status" value="1"/>
</dbReference>
<evidence type="ECO:0000313" key="8">
    <source>
        <dbReference type="Proteomes" id="UP000306585"/>
    </source>
</evidence>
<feature type="domain" description="Radical SAM core" evidence="6">
    <location>
        <begin position="11"/>
        <end position="248"/>
    </location>
</feature>
<protein>
    <submittedName>
        <fullName evidence="7">Radical SAM protein</fullName>
    </submittedName>
</protein>
<dbReference type="PANTHER" id="PTHR43409">
    <property type="entry name" value="ANAEROBIC MAGNESIUM-PROTOPORPHYRIN IX MONOMETHYL ESTER CYCLASE-RELATED"/>
    <property type="match status" value="1"/>
</dbReference>
<comment type="caution">
    <text evidence="7">The sequence shown here is derived from an EMBL/GenBank/DDBJ whole genome shotgun (WGS) entry which is preliminary data.</text>
</comment>
<dbReference type="InterPro" id="IPR058240">
    <property type="entry name" value="rSAM_sf"/>
</dbReference>
<comment type="cofactor">
    <cofactor evidence="1">
        <name>[4Fe-4S] cluster</name>
        <dbReference type="ChEBI" id="CHEBI:49883"/>
    </cofactor>
</comment>
<name>A0A5R9GWR1_9PROT</name>
<evidence type="ECO:0000256" key="1">
    <source>
        <dbReference type="ARBA" id="ARBA00001966"/>
    </source>
</evidence>
<keyword evidence="2" id="KW-0949">S-adenosyl-L-methionine</keyword>
<dbReference type="SFLD" id="SFLDS00029">
    <property type="entry name" value="Radical_SAM"/>
    <property type="match status" value="1"/>
</dbReference>
<dbReference type="OrthoDB" id="9777636at2"/>
<evidence type="ECO:0000259" key="6">
    <source>
        <dbReference type="PROSITE" id="PS51918"/>
    </source>
</evidence>
<dbReference type="Proteomes" id="UP000306585">
    <property type="component" value="Unassembled WGS sequence"/>
</dbReference>
<dbReference type="SFLD" id="SFLDG01082">
    <property type="entry name" value="B12-binding_domain_containing"/>
    <property type="match status" value="1"/>
</dbReference>
<evidence type="ECO:0000256" key="2">
    <source>
        <dbReference type="ARBA" id="ARBA00022691"/>
    </source>
</evidence>
<dbReference type="InterPro" id="IPR006638">
    <property type="entry name" value="Elp3/MiaA/NifB-like_rSAM"/>
</dbReference>
<dbReference type="SUPFAM" id="SSF102114">
    <property type="entry name" value="Radical SAM enzymes"/>
    <property type="match status" value="1"/>
</dbReference>
<keyword evidence="3" id="KW-0479">Metal-binding</keyword>
<dbReference type="InterPro" id="IPR007197">
    <property type="entry name" value="rSAM"/>
</dbReference>
<dbReference type="GO" id="GO:0003824">
    <property type="term" value="F:catalytic activity"/>
    <property type="evidence" value="ECO:0007669"/>
    <property type="project" value="InterPro"/>
</dbReference>
<dbReference type="SMART" id="SM00729">
    <property type="entry name" value="Elp3"/>
    <property type="match status" value="1"/>
</dbReference>
<gene>
    <name evidence="7" type="ORF">FEF65_01920</name>
</gene>
<dbReference type="GO" id="GO:0046872">
    <property type="term" value="F:metal ion binding"/>
    <property type="evidence" value="ECO:0007669"/>
    <property type="project" value="UniProtKB-KW"/>
</dbReference>
<dbReference type="PROSITE" id="PS51918">
    <property type="entry name" value="RADICAL_SAM"/>
    <property type="match status" value="1"/>
</dbReference>